<dbReference type="AlphaFoldDB" id="A0A1K2H3Z7"/>
<dbReference type="Proteomes" id="UP000186513">
    <property type="component" value="Unassembled WGS sequence"/>
</dbReference>
<dbReference type="GO" id="GO:0047617">
    <property type="term" value="F:fatty acyl-CoA hydrolase activity"/>
    <property type="evidence" value="ECO:0007669"/>
    <property type="project" value="TreeGrafter"/>
</dbReference>
<evidence type="ECO:0000313" key="1">
    <source>
        <dbReference type="EMBL" id="SFZ70052.1"/>
    </source>
</evidence>
<organism evidence="1 2">
    <name type="scientific">Chitinimonas taiwanensis DSM 18899</name>
    <dbReference type="NCBI Taxonomy" id="1121279"/>
    <lineage>
        <taxon>Bacteria</taxon>
        <taxon>Pseudomonadati</taxon>
        <taxon>Pseudomonadota</taxon>
        <taxon>Betaproteobacteria</taxon>
        <taxon>Neisseriales</taxon>
        <taxon>Chitinibacteraceae</taxon>
        <taxon>Chitinimonas</taxon>
    </lineage>
</organism>
<keyword evidence="2" id="KW-1185">Reference proteome</keyword>
<proteinExistence type="predicted"/>
<dbReference type="RefSeq" id="WP_072426591.1">
    <property type="nucleotide sequence ID" value="NZ_FPKR01000001.1"/>
</dbReference>
<accession>A0A1K2H3Z7</accession>
<dbReference type="EMBL" id="FPKR01000001">
    <property type="protein sequence ID" value="SFZ70052.1"/>
    <property type="molecule type" value="Genomic_DNA"/>
</dbReference>
<dbReference type="OrthoDB" id="9799036at2"/>
<name>A0A1K2H3Z7_9NEIS</name>
<evidence type="ECO:0000313" key="2">
    <source>
        <dbReference type="Proteomes" id="UP000186513"/>
    </source>
</evidence>
<dbReference type="Pfam" id="PF13279">
    <property type="entry name" value="4HBT_2"/>
    <property type="match status" value="1"/>
</dbReference>
<dbReference type="InterPro" id="IPR050563">
    <property type="entry name" value="4-hydroxybenzoyl-CoA_TE"/>
</dbReference>
<dbReference type="PANTHER" id="PTHR31793">
    <property type="entry name" value="4-HYDROXYBENZOYL-COA THIOESTERASE FAMILY MEMBER"/>
    <property type="match status" value="1"/>
</dbReference>
<reference evidence="1 2" key="1">
    <citation type="submission" date="2016-11" db="EMBL/GenBank/DDBJ databases">
        <authorList>
            <person name="Jaros S."/>
            <person name="Januszkiewicz K."/>
            <person name="Wedrychowicz H."/>
        </authorList>
    </citation>
    <scope>NUCLEOTIDE SEQUENCE [LARGE SCALE GENOMIC DNA]</scope>
    <source>
        <strain evidence="1 2">DSM 18899</strain>
    </source>
</reference>
<gene>
    <name evidence="1" type="ORF">SAMN02745887_00023</name>
</gene>
<dbReference type="STRING" id="1121279.SAMN02745887_00023"/>
<protein>
    <submittedName>
        <fullName evidence="1">Acyl-CoA thioester hydrolase</fullName>
    </submittedName>
</protein>
<sequence>MTAAPPLTVDVFAMRWGDMDALGHLNNTLYYRFCEEARVNWLARHGWGVALSGGSGPILAASSCQFRQPLVYPCAVRVETFVKQIGNRSFTLAHRLSRDDAPEQTAAEAEAVIVWCDYTSGSALPLPDTLRAQLSGAPA</sequence>
<dbReference type="InterPro" id="IPR029069">
    <property type="entry name" value="HotDog_dom_sf"/>
</dbReference>
<dbReference type="PANTHER" id="PTHR31793:SF24">
    <property type="entry name" value="LONG-CHAIN ACYL-COA THIOESTERASE FADM"/>
    <property type="match status" value="1"/>
</dbReference>
<dbReference type="SUPFAM" id="SSF54637">
    <property type="entry name" value="Thioesterase/thiol ester dehydrase-isomerase"/>
    <property type="match status" value="1"/>
</dbReference>
<dbReference type="CDD" id="cd00586">
    <property type="entry name" value="4HBT"/>
    <property type="match status" value="1"/>
</dbReference>
<dbReference type="Gene3D" id="3.10.129.10">
    <property type="entry name" value="Hotdog Thioesterase"/>
    <property type="match status" value="1"/>
</dbReference>
<keyword evidence="1" id="KW-0378">Hydrolase</keyword>